<feature type="transmembrane region" description="Helical" evidence="1">
    <location>
        <begin position="244"/>
        <end position="277"/>
    </location>
</feature>
<evidence type="ECO:0000313" key="2">
    <source>
        <dbReference type="EMBL" id="MCU6793013.1"/>
    </source>
</evidence>
<feature type="transmembrane region" description="Helical" evidence="1">
    <location>
        <begin position="143"/>
        <end position="162"/>
    </location>
</feature>
<name>A0ABT2UEE1_9BACL</name>
<feature type="transmembrane region" description="Helical" evidence="1">
    <location>
        <begin position="59"/>
        <end position="83"/>
    </location>
</feature>
<evidence type="ECO:0008006" key="4">
    <source>
        <dbReference type="Google" id="ProtNLM"/>
    </source>
</evidence>
<keyword evidence="1" id="KW-0472">Membrane</keyword>
<feature type="transmembrane region" description="Helical" evidence="1">
    <location>
        <begin position="220"/>
        <end position="238"/>
    </location>
</feature>
<organism evidence="2 3">
    <name type="scientific">Paenibacillus baimaensis</name>
    <dbReference type="NCBI Taxonomy" id="2982185"/>
    <lineage>
        <taxon>Bacteria</taxon>
        <taxon>Bacillati</taxon>
        <taxon>Bacillota</taxon>
        <taxon>Bacilli</taxon>
        <taxon>Bacillales</taxon>
        <taxon>Paenibacillaceae</taxon>
        <taxon>Paenibacillus</taxon>
    </lineage>
</organism>
<keyword evidence="1" id="KW-1133">Transmembrane helix</keyword>
<keyword evidence="3" id="KW-1185">Reference proteome</keyword>
<dbReference type="EMBL" id="JAOQIO010000036">
    <property type="protein sequence ID" value="MCU6793013.1"/>
    <property type="molecule type" value="Genomic_DNA"/>
</dbReference>
<feature type="transmembrane region" description="Helical" evidence="1">
    <location>
        <begin position="306"/>
        <end position="324"/>
    </location>
</feature>
<accession>A0ABT2UEE1</accession>
<comment type="caution">
    <text evidence="2">The sequence shown here is derived from an EMBL/GenBank/DDBJ whole genome shotgun (WGS) entry which is preliminary data.</text>
</comment>
<evidence type="ECO:0000313" key="3">
    <source>
        <dbReference type="Proteomes" id="UP001652445"/>
    </source>
</evidence>
<keyword evidence="1" id="KW-0812">Transmembrane</keyword>
<proteinExistence type="predicted"/>
<reference evidence="2 3" key="1">
    <citation type="submission" date="2022-09" db="EMBL/GenBank/DDBJ databases">
        <authorList>
            <person name="Han X.L."/>
            <person name="Wang Q."/>
            <person name="Lu T."/>
        </authorList>
    </citation>
    <scope>NUCLEOTIDE SEQUENCE [LARGE SCALE GENOMIC DNA]</scope>
    <source>
        <strain evidence="2 3">WQ 127069</strain>
    </source>
</reference>
<dbReference type="Proteomes" id="UP001652445">
    <property type="component" value="Unassembled WGS sequence"/>
</dbReference>
<feature type="transmembrane region" description="Helical" evidence="1">
    <location>
        <begin position="6"/>
        <end position="23"/>
    </location>
</feature>
<protein>
    <recommendedName>
        <fullName evidence="4">Multi-TM2 domain-containing protein</fullName>
    </recommendedName>
</protein>
<sequence>MPSKHPITALLLSLIPGLGHLYINRIIRAFFYAASFFGPLLLAFLIVLAKGLHRYEGPLIILIGFALLAGAINLLDMFITVVGGREPFAARVRQSSYGDDAQESYYSDNAQASHGDNERVNTILLSFIPGLGHLQLGMMQRGLAFLIAFFGALTMIVFVASVTNSDRFIVFLGVLPIIWLYSLFDCIQQLQRKRQGEMLLDRTFLEDFQASREDGKRSKVIATFLSIVPGVGHLYLGLQKRGLQLMIAFFLSIYILDVLRLSIFLFLIPILWFYSFFDALQHISKQGQEPLKDVPIVDWLVNHQKWVGMVLLALGVYYLTDEMLLTALDRWFPKEQISILFHRYFQTVVVSILLIGGGLRLLAGGNRRPSDHKKR</sequence>
<dbReference type="RefSeq" id="WP_262684329.1">
    <property type="nucleotide sequence ID" value="NZ_JAOQIO010000036.1"/>
</dbReference>
<feature type="transmembrane region" description="Helical" evidence="1">
    <location>
        <begin position="30"/>
        <end position="53"/>
    </location>
</feature>
<feature type="transmembrane region" description="Helical" evidence="1">
    <location>
        <begin position="344"/>
        <end position="363"/>
    </location>
</feature>
<gene>
    <name evidence="2" type="ORF">OB236_12875</name>
</gene>
<feature type="transmembrane region" description="Helical" evidence="1">
    <location>
        <begin position="168"/>
        <end position="184"/>
    </location>
</feature>
<evidence type="ECO:0000256" key="1">
    <source>
        <dbReference type="SAM" id="Phobius"/>
    </source>
</evidence>